<dbReference type="KEGG" id="thei:K1720_07565"/>
<protein>
    <submittedName>
        <fullName evidence="3">tRNA-guanine transglycosylase</fullName>
        <ecNumber evidence="3">2.4.2.-</ecNumber>
    </submittedName>
</protein>
<name>A0A9E7SCQ5_9EURY</name>
<dbReference type="AlphaFoldDB" id="A0A9E7SCQ5"/>
<dbReference type="GeneID" id="72778194"/>
<reference evidence="3 4" key="1">
    <citation type="submission" date="2021-08" db="EMBL/GenBank/DDBJ databases">
        <title>Thermococcus onnuriiensis IOH2.</title>
        <authorList>
            <person name="Park Y.-J."/>
        </authorList>
    </citation>
    <scope>NUCLEOTIDE SEQUENCE [LARGE SCALE GENOMIC DNA]</scope>
    <source>
        <strain evidence="3 4">IOH2</strain>
    </source>
</reference>
<dbReference type="GO" id="GO:0016757">
    <property type="term" value="F:glycosyltransferase activity"/>
    <property type="evidence" value="ECO:0007669"/>
    <property type="project" value="UniProtKB-KW"/>
</dbReference>
<keyword evidence="3" id="KW-0808">Transferase</keyword>
<feature type="domain" description="tRNA-guanine(15) transglycosylase-like" evidence="2">
    <location>
        <begin position="23"/>
        <end position="326"/>
    </location>
</feature>
<dbReference type="InterPro" id="IPR036511">
    <property type="entry name" value="TGT-like_sf"/>
</dbReference>
<dbReference type="PANTHER" id="PTHR46499">
    <property type="entry name" value="QUEUINE TRNA-RIBOSYLTRANSFERASE"/>
    <property type="match status" value="1"/>
</dbReference>
<dbReference type="InterPro" id="IPR002616">
    <property type="entry name" value="tRNA_ribo_trans-like"/>
</dbReference>
<evidence type="ECO:0000259" key="2">
    <source>
        <dbReference type="Pfam" id="PF01702"/>
    </source>
</evidence>
<dbReference type="Pfam" id="PF01702">
    <property type="entry name" value="TGT"/>
    <property type="match status" value="1"/>
</dbReference>
<accession>A0A9E7SCQ5</accession>
<dbReference type="Proteomes" id="UP001056425">
    <property type="component" value="Chromosome"/>
</dbReference>
<organism evidence="3 4">
    <name type="scientific">Thermococcus argininiproducens</name>
    <dbReference type="NCBI Taxonomy" id="2866384"/>
    <lineage>
        <taxon>Archaea</taxon>
        <taxon>Methanobacteriati</taxon>
        <taxon>Methanobacteriota</taxon>
        <taxon>Thermococci</taxon>
        <taxon>Thermococcales</taxon>
        <taxon>Thermococcaceae</taxon>
        <taxon>Thermococcus</taxon>
    </lineage>
</organism>
<dbReference type="EC" id="2.4.2.-" evidence="3"/>
<keyword evidence="1" id="KW-0819">tRNA processing</keyword>
<dbReference type="RefSeq" id="WP_251948180.1">
    <property type="nucleotide sequence ID" value="NZ_CP080572.1"/>
</dbReference>
<dbReference type="PANTHER" id="PTHR46499:SF1">
    <property type="entry name" value="QUEUINE TRNA-RIBOSYLTRANSFERASE"/>
    <property type="match status" value="1"/>
</dbReference>
<proteinExistence type="predicted"/>
<gene>
    <name evidence="3" type="ORF">K1720_07565</name>
</gene>
<evidence type="ECO:0000256" key="1">
    <source>
        <dbReference type="ARBA" id="ARBA00022694"/>
    </source>
</evidence>
<keyword evidence="3" id="KW-0328">Glycosyltransferase</keyword>
<dbReference type="GO" id="GO:0002099">
    <property type="term" value="P:tRNA wobble guanine modification"/>
    <property type="evidence" value="ECO:0007669"/>
    <property type="project" value="TreeGrafter"/>
</dbReference>
<evidence type="ECO:0000313" key="3">
    <source>
        <dbReference type="EMBL" id="USG99382.1"/>
    </source>
</evidence>
<evidence type="ECO:0000313" key="4">
    <source>
        <dbReference type="Proteomes" id="UP001056425"/>
    </source>
</evidence>
<dbReference type="NCBIfam" id="TIGR00449">
    <property type="entry name" value="tgt_general"/>
    <property type="match status" value="1"/>
</dbReference>
<dbReference type="InterPro" id="IPR050076">
    <property type="entry name" value="ArchSynthase1/Queuine_TRR"/>
</dbReference>
<dbReference type="SUPFAM" id="SSF51713">
    <property type="entry name" value="tRNA-guanine transglycosylase"/>
    <property type="match status" value="1"/>
</dbReference>
<sequence>MKLNLPFLWLTQTANGVPEPWKYFDVEGIMLNAYEILKKPKIREKMEKYKIHRYLEFKGYITIDSGGFLFMKHNEVPLSPIELVEFYERLKPNFAVTLDHPIFPTLPKTIVRKRQEKSLENVKIMVETKGTRNPVLVPVIHGYDKSSLKWYISQLEKIGEFDIYGVGSLVPLARNTKGVKGGLYKIIDVIMAIKGIIPERKIHVFGVGSSLTMHLMFLAGADSVDSSSWRSKAAFGAIQLPGIGDRYITGKQKSKRYRNLSPEEIEIFNKYTCPICKEYGIKGLKEKFTLRAIHNAWIYQREIQKIREKMEEGSYEEYVKSILKNKPPYKLVLRYIYEKKKQKTLPVL</sequence>
<dbReference type="GO" id="GO:0005737">
    <property type="term" value="C:cytoplasm"/>
    <property type="evidence" value="ECO:0007669"/>
    <property type="project" value="TreeGrafter"/>
</dbReference>
<dbReference type="EMBL" id="CP080572">
    <property type="protein sequence ID" value="USG99382.1"/>
    <property type="molecule type" value="Genomic_DNA"/>
</dbReference>
<keyword evidence="4" id="KW-1185">Reference proteome</keyword>
<dbReference type="Gene3D" id="3.20.20.105">
    <property type="entry name" value="Queuine tRNA-ribosyltransferase-like"/>
    <property type="match status" value="1"/>
</dbReference>